<reference evidence="1" key="1">
    <citation type="submission" date="2021-01" db="EMBL/GenBank/DDBJ databases">
        <authorList>
            <consortium name="Genoscope - CEA"/>
            <person name="William W."/>
        </authorList>
    </citation>
    <scope>NUCLEOTIDE SEQUENCE</scope>
</reference>
<dbReference type="AlphaFoldDB" id="A0A8S1L9U6"/>
<evidence type="ECO:0000313" key="1">
    <source>
        <dbReference type="EMBL" id="CAD8064890.1"/>
    </source>
</evidence>
<name>A0A8S1L9U6_PARPR</name>
<dbReference type="EMBL" id="CAJJDM010000035">
    <property type="protein sequence ID" value="CAD8064890.1"/>
    <property type="molecule type" value="Genomic_DNA"/>
</dbReference>
<sequence>MQPYYFTADKQIDFQLDPEMQINLIQLMQQEILPCSNYNQLAYFTQISYPLPISAYQKKQRSSILFLMIQRNTDSKGRLLKSRQSENNLLIILLKHNFRMNNCTLLLNYLLRQIMNCSLINLSLFLRDPFTSTLV</sequence>
<proteinExistence type="predicted"/>
<organism evidence="1 2">
    <name type="scientific">Paramecium primaurelia</name>
    <dbReference type="NCBI Taxonomy" id="5886"/>
    <lineage>
        <taxon>Eukaryota</taxon>
        <taxon>Sar</taxon>
        <taxon>Alveolata</taxon>
        <taxon>Ciliophora</taxon>
        <taxon>Intramacronucleata</taxon>
        <taxon>Oligohymenophorea</taxon>
        <taxon>Peniculida</taxon>
        <taxon>Parameciidae</taxon>
        <taxon>Paramecium</taxon>
    </lineage>
</organism>
<evidence type="ECO:0000313" key="2">
    <source>
        <dbReference type="Proteomes" id="UP000688137"/>
    </source>
</evidence>
<keyword evidence="2" id="KW-1185">Reference proteome</keyword>
<dbReference type="Proteomes" id="UP000688137">
    <property type="component" value="Unassembled WGS sequence"/>
</dbReference>
<protein>
    <submittedName>
        <fullName evidence="1">Uncharacterized protein</fullName>
    </submittedName>
</protein>
<comment type="caution">
    <text evidence="1">The sequence shown here is derived from an EMBL/GenBank/DDBJ whole genome shotgun (WGS) entry which is preliminary data.</text>
</comment>
<accession>A0A8S1L9U6</accession>
<gene>
    <name evidence="1" type="ORF">PPRIM_AZ9-3.1.T0360353</name>
</gene>